<dbReference type="Gene3D" id="2.60.40.1120">
    <property type="entry name" value="Carboxypeptidase-like, regulatory domain"/>
    <property type="match status" value="1"/>
</dbReference>
<protein>
    <recommendedName>
        <fullName evidence="4">Carboxypeptidase regulatory-like domain-containing protein</fullName>
    </recommendedName>
</protein>
<organism evidence="2 3">
    <name type="scientific">Shouchella clausii</name>
    <name type="common">Alkalihalobacillus clausii</name>
    <dbReference type="NCBI Taxonomy" id="79880"/>
    <lineage>
        <taxon>Bacteria</taxon>
        <taxon>Bacillati</taxon>
        <taxon>Bacillota</taxon>
        <taxon>Bacilli</taxon>
        <taxon>Bacillales</taxon>
        <taxon>Bacillaceae</taxon>
        <taxon>Shouchella</taxon>
    </lineage>
</organism>
<feature type="non-terminal residue" evidence="2">
    <location>
        <position position="1"/>
    </location>
</feature>
<evidence type="ECO:0000313" key="2">
    <source>
        <dbReference type="EMBL" id="PAF11600.1"/>
    </source>
</evidence>
<dbReference type="EMBL" id="NPBS01000994">
    <property type="protein sequence ID" value="PAF11600.1"/>
    <property type="molecule type" value="Genomic_DNA"/>
</dbReference>
<dbReference type="RefSeq" id="WP_143118206.1">
    <property type="nucleotide sequence ID" value="NZ_NPBS01000994.1"/>
</dbReference>
<comment type="caution">
    <text evidence="2">The sequence shown here is derived from an EMBL/GenBank/DDBJ whole genome shotgun (WGS) entry which is preliminary data.</text>
</comment>
<proteinExistence type="predicted"/>
<dbReference type="InterPro" id="IPR008969">
    <property type="entry name" value="CarboxyPept-like_regulatory"/>
</dbReference>
<sequence length="69" mass="7425">ESGRSVFTNPQNGSFEMTHASGDFTVKAEAYGYRSQTQNVNIPQDGEATANFVLEEIPKGTVTGVVTNE</sequence>
<dbReference type="SUPFAM" id="SSF49464">
    <property type="entry name" value="Carboxypeptidase regulatory domain-like"/>
    <property type="match status" value="1"/>
</dbReference>
<feature type="compositionally biased region" description="Polar residues" evidence="1">
    <location>
        <begin position="1"/>
        <end position="15"/>
    </location>
</feature>
<gene>
    <name evidence="2" type="ORF">CHH61_26440</name>
</gene>
<dbReference type="AlphaFoldDB" id="A0A268QUT5"/>
<evidence type="ECO:0000313" key="3">
    <source>
        <dbReference type="Proteomes" id="UP000216133"/>
    </source>
</evidence>
<feature type="region of interest" description="Disordered" evidence="1">
    <location>
        <begin position="1"/>
        <end position="20"/>
    </location>
</feature>
<dbReference type="Proteomes" id="UP000216133">
    <property type="component" value="Unassembled WGS sequence"/>
</dbReference>
<accession>A0A268QUT5</accession>
<feature type="non-terminal residue" evidence="2">
    <location>
        <position position="69"/>
    </location>
</feature>
<evidence type="ECO:0008006" key="4">
    <source>
        <dbReference type="Google" id="ProtNLM"/>
    </source>
</evidence>
<evidence type="ECO:0000256" key="1">
    <source>
        <dbReference type="SAM" id="MobiDB-lite"/>
    </source>
</evidence>
<reference evidence="2 3" key="1">
    <citation type="submission" date="2017-07" db="EMBL/GenBank/DDBJ databases">
        <title>Isolation and whole genome analysis of endospore-forming bacteria from heroin.</title>
        <authorList>
            <person name="Kalinowski J."/>
            <person name="Ahrens B."/>
            <person name="Al-Dilaimi A."/>
            <person name="Winkler A."/>
            <person name="Wibberg D."/>
            <person name="Schleenbecker U."/>
            <person name="Ruckert C."/>
            <person name="Wolfel R."/>
            <person name="Grass G."/>
        </authorList>
    </citation>
    <scope>NUCLEOTIDE SEQUENCE [LARGE SCALE GENOMIC DNA]</scope>
    <source>
        <strain evidence="2 3">7523-2</strain>
    </source>
</reference>
<name>A0A268QUT5_SHOCL</name>